<name>A0A067SUY7_GALM3</name>
<dbReference type="EMBL" id="KL142392">
    <property type="protein sequence ID" value="KDR71479.1"/>
    <property type="molecule type" value="Genomic_DNA"/>
</dbReference>
<evidence type="ECO:0000256" key="1">
    <source>
        <dbReference type="SAM" id="MobiDB-lite"/>
    </source>
</evidence>
<feature type="compositionally biased region" description="Polar residues" evidence="1">
    <location>
        <begin position="359"/>
        <end position="402"/>
    </location>
</feature>
<proteinExistence type="predicted"/>
<feature type="compositionally biased region" description="Polar residues" evidence="1">
    <location>
        <begin position="474"/>
        <end position="488"/>
    </location>
</feature>
<keyword evidence="4" id="KW-1185">Reference proteome</keyword>
<feature type="region of interest" description="Disordered" evidence="1">
    <location>
        <begin position="359"/>
        <end position="403"/>
    </location>
</feature>
<sequence length="530" mass="57889">MITGRLCIGFPPIQTLQPTESLLRGDLNNAIGFSFSGCNHETLPIMILQVDEPYGNRRRLIILRRCTLMEVANLVIVDDTSPAIKYDSSWRLYNNEGATLGQTGGALYNTLHGTKSHTKFTFTYNGTLGSLFVVGTTRTGSPSSWNCTVDKKSIPNFQPKEPANHFKMCGTTASPGVKGNHTLQFEVNPLGGEQIFFDYILYTPEPESGPEDLVFDSNNTQLQYSQHWVSTSLGHVTSTAGEKLEFDFKGYSLTWFGFLEGNAAGNASATYSLDGVDPITFIVDTNKQSALTDLVFFQTPTLDLANHHLEVVFQGSSDGIPLSLNRIVVQNDTFGIRLTPTPLNTIGSRMGATLSTTSATHGEPIATSSVNSETPKPALSTTSGIHGESTPSKPTPSVNIQTHKPALNSNSGIIAGIIIGLVAVSICTAILIRRRMRRRINDSRPEPFQHTPTAVEQQSSIRRPRKWAERTTFIFRSNLGSSTETASGPPNRRRPPRLLLHQDSGVRVPQPDEESEIIEVPPTYGSLEGK</sequence>
<keyword evidence="2" id="KW-1133">Transmembrane helix</keyword>
<dbReference type="HOGENOM" id="CLU_036313_2_1_1"/>
<dbReference type="STRING" id="685588.A0A067SUY7"/>
<feature type="transmembrane region" description="Helical" evidence="2">
    <location>
        <begin position="412"/>
        <end position="432"/>
    </location>
</feature>
<reference evidence="4" key="1">
    <citation type="journal article" date="2014" name="Proc. Natl. Acad. Sci. U.S.A.">
        <title>Extensive sampling of basidiomycete genomes demonstrates inadequacy of the white-rot/brown-rot paradigm for wood decay fungi.</title>
        <authorList>
            <person name="Riley R."/>
            <person name="Salamov A.A."/>
            <person name="Brown D.W."/>
            <person name="Nagy L.G."/>
            <person name="Floudas D."/>
            <person name="Held B.W."/>
            <person name="Levasseur A."/>
            <person name="Lombard V."/>
            <person name="Morin E."/>
            <person name="Otillar R."/>
            <person name="Lindquist E.A."/>
            <person name="Sun H."/>
            <person name="LaButti K.M."/>
            <person name="Schmutz J."/>
            <person name="Jabbour D."/>
            <person name="Luo H."/>
            <person name="Baker S.E."/>
            <person name="Pisabarro A.G."/>
            <person name="Walton J.D."/>
            <person name="Blanchette R.A."/>
            <person name="Henrissat B."/>
            <person name="Martin F."/>
            <person name="Cullen D."/>
            <person name="Hibbett D.S."/>
            <person name="Grigoriev I.V."/>
        </authorList>
    </citation>
    <scope>NUCLEOTIDE SEQUENCE [LARGE SCALE GENOMIC DNA]</scope>
    <source>
        <strain evidence="4">CBS 339.88</strain>
    </source>
</reference>
<evidence type="ECO:0000256" key="2">
    <source>
        <dbReference type="SAM" id="Phobius"/>
    </source>
</evidence>
<dbReference type="AlphaFoldDB" id="A0A067SUY7"/>
<gene>
    <name evidence="3" type="ORF">GALMADRAFT_1345117</name>
</gene>
<feature type="compositionally biased region" description="Polar residues" evidence="1">
    <location>
        <begin position="450"/>
        <end position="461"/>
    </location>
</feature>
<keyword evidence="2" id="KW-0812">Transmembrane</keyword>
<feature type="region of interest" description="Disordered" evidence="1">
    <location>
        <begin position="442"/>
        <end position="530"/>
    </location>
</feature>
<dbReference type="Proteomes" id="UP000027222">
    <property type="component" value="Unassembled WGS sequence"/>
</dbReference>
<keyword evidence="2" id="KW-0472">Membrane</keyword>
<organism evidence="3 4">
    <name type="scientific">Galerina marginata (strain CBS 339.88)</name>
    <dbReference type="NCBI Taxonomy" id="685588"/>
    <lineage>
        <taxon>Eukaryota</taxon>
        <taxon>Fungi</taxon>
        <taxon>Dikarya</taxon>
        <taxon>Basidiomycota</taxon>
        <taxon>Agaricomycotina</taxon>
        <taxon>Agaricomycetes</taxon>
        <taxon>Agaricomycetidae</taxon>
        <taxon>Agaricales</taxon>
        <taxon>Agaricineae</taxon>
        <taxon>Strophariaceae</taxon>
        <taxon>Galerina</taxon>
    </lineage>
</organism>
<evidence type="ECO:0000313" key="4">
    <source>
        <dbReference type="Proteomes" id="UP000027222"/>
    </source>
</evidence>
<protein>
    <submittedName>
        <fullName evidence="3">Uncharacterized protein</fullName>
    </submittedName>
</protein>
<evidence type="ECO:0000313" key="3">
    <source>
        <dbReference type="EMBL" id="KDR71479.1"/>
    </source>
</evidence>
<dbReference type="Gene3D" id="2.60.120.260">
    <property type="entry name" value="Galactose-binding domain-like"/>
    <property type="match status" value="1"/>
</dbReference>
<accession>A0A067SUY7</accession>
<dbReference type="OrthoDB" id="3013353at2759"/>